<dbReference type="InterPro" id="IPR029058">
    <property type="entry name" value="AB_hydrolase_fold"/>
</dbReference>
<accession>A0A6N0NZF0</accession>
<keyword evidence="2" id="KW-1185">Reference proteome</keyword>
<dbReference type="EMBL" id="CP049074">
    <property type="protein sequence ID" value="QKR00919.1"/>
    <property type="molecule type" value="Genomic_DNA"/>
</dbReference>
<protein>
    <submittedName>
        <fullName evidence="1">Esterase family protein</fullName>
    </submittedName>
</protein>
<dbReference type="Gene3D" id="3.40.50.1820">
    <property type="entry name" value="alpha/beta hydrolase"/>
    <property type="match status" value="1"/>
</dbReference>
<dbReference type="InterPro" id="IPR050583">
    <property type="entry name" value="Mycobacterial_A85_antigen"/>
</dbReference>
<dbReference type="KEGG" id="mten:GWK48_00880"/>
<evidence type="ECO:0000313" key="2">
    <source>
        <dbReference type="Proteomes" id="UP000509301"/>
    </source>
</evidence>
<sequence>MKLDFLDVESQYLKDNPLGDSYKRKVAVIRPEEAEGIPAILYLSGYFSSPVMQLNPDPLSENLKERLERLVREGKVPKITLILPDTFTKLGGNQYIDSPAAGQYESFLMKEVIPLVKENYSIDRFAVMGKSSGGFGALHLGSKYEFSAIASHSADAYFEYAYLPLFPRAIPTLRRTGDPRDYVSYFWSQADRKRRDLMDALMIVGLSAFYSKSSTIELPFDLETGEILEDVWKTWLEFDPVRFLPRRMEKVKGKRVYIDVGDRDDFFLQYGNKIIHKILRNWKVDHIFEEFRGGHMNTSYRYELSLSFLSKSLYETN</sequence>
<dbReference type="GO" id="GO:0016747">
    <property type="term" value="F:acyltransferase activity, transferring groups other than amino-acyl groups"/>
    <property type="evidence" value="ECO:0007669"/>
    <property type="project" value="TreeGrafter"/>
</dbReference>
<dbReference type="SUPFAM" id="SSF53474">
    <property type="entry name" value="alpha/beta-Hydrolases"/>
    <property type="match status" value="1"/>
</dbReference>
<dbReference type="Proteomes" id="UP000509301">
    <property type="component" value="Chromosome"/>
</dbReference>
<organism evidence="1 2">
    <name type="scientific">Metallosphaera tengchongensis</name>
    <dbReference type="NCBI Taxonomy" id="1532350"/>
    <lineage>
        <taxon>Archaea</taxon>
        <taxon>Thermoproteota</taxon>
        <taxon>Thermoprotei</taxon>
        <taxon>Sulfolobales</taxon>
        <taxon>Sulfolobaceae</taxon>
        <taxon>Metallosphaera</taxon>
    </lineage>
</organism>
<reference evidence="1 2" key="1">
    <citation type="submission" date="2020-02" db="EMBL/GenBank/DDBJ databases">
        <title>Comparative genome analysis reveals the metabolism and evolution of the thermophilic archaeal genus Metallosphaera.</title>
        <authorList>
            <person name="Jiang C."/>
        </authorList>
    </citation>
    <scope>NUCLEOTIDE SEQUENCE [LARGE SCALE GENOMIC DNA]</scope>
    <source>
        <strain evidence="1 2">Ric-A</strain>
    </source>
</reference>
<gene>
    <name evidence="1" type="ORF">GWK48_00880</name>
</gene>
<proteinExistence type="predicted"/>
<dbReference type="Pfam" id="PF00756">
    <property type="entry name" value="Esterase"/>
    <property type="match status" value="1"/>
</dbReference>
<dbReference type="InterPro" id="IPR000801">
    <property type="entry name" value="Esterase-like"/>
</dbReference>
<dbReference type="PANTHER" id="PTHR48098:SF1">
    <property type="entry name" value="DIACYLGLYCEROL ACYLTRANSFERASE_MYCOLYLTRANSFERASE AG85A"/>
    <property type="match status" value="1"/>
</dbReference>
<name>A0A6N0NZF0_9CREN</name>
<dbReference type="PANTHER" id="PTHR48098">
    <property type="entry name" value="ENTEROCHELIN ESTERASE-RELATED"/>
    <property type="match status" value="1"/>
</dbReference>
<dbReference type="AlphaFoldDB" id="A0A6N0NZF0"/>
<dbReference type="OrthoDB" id="39489at2157"/>
<evidence type="ECO:0000313" key="1">
    <source>
        <dbReference type="EMBL" id="QKR00919.1"/>
    </source>
</evidence>